<reference evidence="2" key="1">
    <citation type="submission" date="2017-09" db="EMBL/GenBank/DDBJ databases">
        <authorList>
            <person name="Sela D.A."/>
            <person name="Albert K."/>
        </authorList>
    </citation>
    <scope>NUCLEOTIDE SEQUENCE [LARGE SCALE GENOMIC DNA]</scope>
    <source>
        <strain evidence="2">UMA51805</strain>
    </source>
</reference>
<gene>
    <name evidence="1" type="ORF">CPA40_07455</name>
</gene>
<sequence>MKKSVRSLVTELFANIRRHCVPGDDYSLMVDIDERRIRIVQMNTVTRDSRRAAGRQISSGRGLATHRDIIRRLNGTMRTTLEDNTWTVRIQLPYERP</sequence>
<protein>
    <recommendedName>
        <fullName evidence="3">ATP-binding protein</fullName>
    </recommendedName>
</protein>
<accession>A0A2T3G9R4</accession>
<organism evidence="1 2">
    <name type="scientific">Bifidobacterium callitrichos</name>
    <dbReference type="NCBI Taxonomy" id="762209"/>
    <lineage>
        <taxon>Bacteria</taxon>
        <taxon>Bacillati</taxon>
        <taxon>Actinomycetota</taxon>
        <taxon>Actinomycetes</taxon>
        <taxon>Bifidobacteriales</taxon>
        <taxon>Bifidobacteriaceae</taxon>
        <taxon>Bifidobacterium</taxon>
    </lineage>
</organism>
<dbReference type="RefSeq" id="WP_107044345.1">
    <property type="nucleotide sequence ID" value="NZ_NWTX01000012.1"/>
</dbReference>
<evidence type="ECO:0008006" key="3">
    <source>
        <dbReference type="Google" id="ProtNLM"/>
    </source>
</evidence>
<reference evidence="1 2" key="2">
    <citation type="submission" date="2018-03" db="EMBL/GenBank/DDBJ databases">
        <title>The comparative genomics of Bifidobacterium callitrichos reflects dietary carbohydrate utilization within the common marmoset gut.</title>
        <authorList>
            <person name="Rani A."/>
        </authorList>
    </citation>
    <scope>NUCLEOTIDE SEQUENCE [LARGE SCALE GENOMIC DNA]</scope>
    <source>
        <strain evidence="1 2">UMA51805</strain>
    </source>
</reference>
<proteinExistence type="predicted"/>
<dbReference type="Proteomes" id="UP000240228">
    <property type="component" value="Unassembled WGS sequence"/>
</dbReference>
<evidence type="ECO:0000313" key="2">
    <source>
        <dbReference type="Proteomes" id="UP000240228"/>
    </source>
</evidence>
<dbReference type="Gene3D" id="3.30.565.10">
    <property type="entry name" value="Histidine kinase-like ATPase, C-terminal domain"/>
    <property type="match status" value="1"/>
</dbReference>
<evidence type="ECO:0000313" key="1">
    <source>
        <dbReference type="EMBL" id="PST46141.1"/>
    </source>
</evidence>
<dbReference type="EMBL" id="NWTX01000012">
    <property type="protein sequence ID" value="PST46141.1"/>
    <property type="molecule type" value="Genomic_DNA"/>
</dbReference>
<dbReference type="AlphaFoldDB" id="A0A2T3G9R4"/>
<name>A0A2T3G9R4_9BIFI</name>
<comment type="caution">
    <text evidence="1">The sequence shown here is derived from an EMBL/GenBank/DDBJ whole genome shotgun (WGS) entry which is preliminary data.</text>
</comment>
<keyword evidence="2" id="KW-1185">Reference proteome</keyword>
<dbReference type="InterPro" id="IPR036890">
    <property type="entry name" value="HATPase_C_sf"/>
</dbReference>